<keyword evidence="3" id="KW-1185">Reference proteome</keyword>
<organism evidence="2 3">
    <name type="scientific">Racocetra fulgida</name>
    <dbReference type="NCBI Taxonomy" id="60492"/>
    <lineage>
        <taxon>Eukaryota</taxon>
        <taxon>Fungi</taxon>
        <taxon>Fungi incertae sedis</taxon>
        <taxon>Mucoromycota</taxon>
        <taxon>Glomeromycotina</taxon>
        <taxon>Glomeromycetes</taxon>
        <taxon>Diversisporales</taxon>
        <taxon>Gigasporaceae</taxon>
        <taxon>Racocetra</taxon>
    </lineage>
</organism>
<name>A0A9N9BBT9_9GLOM</name>
<reference evidence="2" key="1">
    <citation type="submission" date="2021-06" db="EMBL/GenBank/DDBJ databases">
        <authorList>
            <person name="Kallberg Y."/>
            <person name="Tangrot J."/>
            <person name="Rosling A."/>
        </authorList>
    </citation>
    <scope>NUCLEOTIDE SEQUENCE</scope>
    <source>
        <strain evidence="2">IN212</strain>
    </source>
</reference>
<sequence>MACDSTFDDNQHLIKHMNEGNCFVKVPSLDNLIWKDSKYLFPTQPNDPLLGGFEDDEISDDNVNNDNDMPLNNPYDKIVIPEEPPEELKEDIKQLMELKNKSGSNLVDIDDVYNDSSNEIG</sequence>
<evidence type="ECO:0000313" key="2">
    <source>
        <dbReference type="EMBL" id="CAG8562439.1"/>
    </source>
</evidence>
<dbReference type="EMBL" id="CAJVPZ010005521">
    <property type="protein sequence ID" value="CAG8562439.1"/>
    <property type="molecule type" value="Genomic_DNA"/>
</dbReference>
<dbReference type="OrthoDB" id="7848332at2759"/>
<dbReference type="Proteomes" id="UP000789396">
    <property type="component" value="Unassembled WGS sequence"/>
</dbReference>
<gene>
    <name evidence="2" type="ORF">RFULGI_LOCUS5121</name>
</gene>
<protein>
    <submittedName>
        <fullName evidence="2">14579_t:CDS:1</fullName>
    </submittedName>
</protein>
<accession>A0A9N9BBT9</accession>
<comment type="caution">
    <text evidence="2">The sequence shown here is derived from an EMBL/GenBank/DDBJ whole genome shotgun (WGS) entry which is preliminary data.</text>
</comment>
<evidence type="ECO:0000256" key="1">
    <source>
        <dbReference type="SAM" id="MobiDB-lite"/>
    </source>
</evidence>
<evidence type="ECO:0000313" key="3">
    <source>
        <dbReference type="Proteomes" id="UP000789396"/>
    </source>
</evidence>
<feature type="region of interest" description="Disordered" evidence="1">
    <location>
        <begin position="50"/>
        <end position="79"/>
    </location>
</feature>
<dbReference type="AlphaFoldDB" id="A0A9N9BBT9"/>
<feature type="compositionally biased region" description="Low complexity" evidence="1">
    <location>
        <begin position="61"/>
        <end position="73"/>
    </location>
</feature>
<proteinExistence type="predicted"/>